<dbReference type="InterPro" id="IPR030955">
    <property type="entry name" value="CHP04423"/>
</dbReference>
<evidence type="ECO:0000313" key="1">
    <source>
        <dbReference type="EMBL" id="ECW8954153.1"/>
    </source>
</evidence>
<gene>
    <name evidence="1" type="ORF">F5R70_01655</name>
</gene>
<comment type="caution">
    <text evidence="1">The sequence shown here is derived from an EMBL/GenBank/DDBJ whole genome shotgun (WGS) entry which is preliminary data.</text>
</comment>
<reference evidence="1 2" key="1">
    <citation type="submission" date="2019-09" db="EMBL/GenBank/DDBJ databases">
        <authorList>
            <consortium name="PulseNet: The National Subtyping Network for Foodborne Disease Surveillance"/>
            <person name="Tarr C.L."/>
            <person name="Trees E."/>
            <person name="Katz L.S."/>
            <person name="Carleton-Romer H.A."/>
            <person name="Stroika S."/>
            <person name="Kucerova Z."/>
            <person name="Roache K.F."/>
            <person name="Sabol A.L."/>
            <person name="Besser J."/>
            <person name="Gerner-Smidt P."/>
        </authorList>
    </citation>
    <scope>NUCLEOTIDE SEQUENCE [LARGE SCALE GENOMIC DNA]</scope>
    <source>
        <strain evidence="1 2">PNUSAC011760</strain>
    </source>
</reference>
<dbReference type="NCBIfam" id="TIGR04423">
    <property type="entry name" value="casT3_TIGR04423"/>
    <property type="match status" value="1"/>
</dbReference>
<dbReference type="AlphaFoldDB" id="A0A698FRI3"/>
<organism evidence="1 2">
    <name type="scientific">Campylobacter lari</name>
    <dbReference type="NCBI Taxonomy" id="201"/>
    <lineage>
        <taxon>Bacteria</taxon>
        <taxon>Pseudomonadati</taxon>
        <taxon>Campylobacterota</taxon>
        <taxon>Epsilonproteobacteria</taxon>
        <taxon>Campylobacterales</taxon>
        <taxon>Campylobacteraceae</taxon>
        <taxon>Campylobacter</taxon>
    </lineage>
</organism>
<dbReference type="EMBL" id="AAKYAN010000002">
    <property type="protein sequence ID" value="ECW8954153.1"/>
    <property type="molecule type" value="Genomic_DNA"/>
</dbReference>
<accession>A0A698FRI3</accession>
<dbReference type="RefSeq" id="WP_087685589.1">
    <property type="nucleotide sequence ID" value="NZ_CP176583.1"/>
</dbReference>
<proteinExistence type="predicted"/>
<protein>
    <submittedName>
        <fullName evidence="1">TIGR04423 family type III CRISPR-associated protein</fullName>
    </submittedName>
</protein>
<evidence type="ECO:0000313" key="2">
    <source>
        <dbReference type="Proteomes" id="UP000440714"/>
    </source>
</evidence>
<dbReference type="Proteomes" id="UP000440714">
    <property type="component" value="Unassembled WGS sequence"/>
</dbReference>
<sequence length="135" mass="16061">MLKTIDQTREFYQSIPKNAQAYIQMSDSQEILFFQNDTLLPSWELLHNGKNFILEACFFDGEYSMAIRHYNQGFMIVKEKITSFEHINEQIFLGKNSKIKFYQVWQEFKEESCNKYTSLRPTMLLFAGFLEKGNK</sequence>
<name>A0A698FRI3_CAMLA</name>